<keyword evidence="1" id="KW-0732">Signal</keyword>
<evidence type="ECO:0000313" key="3">
    <source>
        <dbReference type="Proteomes" id="UP001243364"/>
    </source>
</evidence>
<feature type="chain" id="PRO_5045684731" description="Secreted protein" evidence="1">
    <location>
        <begin position="27"/>
        <end position="133"/>
    </location>
</feature>
<proteinExistence type="predicted"/>
<evidence type="ECO:0008006" key="4">
    <source>
        <dbReference type="Google" id="ProtNLM"/>
    </source>
</evidence>
<accession>A0ABU0Q559</accession>
<organism evidence="2 3">
    <name type="scientific">Streptomyces achromogenes</name>
    <dbReference type="NCBI Taxonomy" id="67255"/>
    <lineage>
        <taxon>Bacteria</taxon>
        <taxon>Bacillati</taxon>
        <taxon>Actinomycetota</taxon>
        <taxon>Actinomycetes</taxon>
        <taxon>Kitasatosporales</taxon>
        <taxon>Streptomycetaceae</taxon>
        <taxon>Streptomyces</taxon>
    </lineage>
</organism>
<sequence>MSGHTVRKAAATLTAAFTLASAGVLAGGTPASAATCYDGATYFSGESRYHPSSGTYTTTSRCNDINVKIANLLITPYRNVKVCFYPSSSPSYCQSNYTRVDSDWTVVATDVRDGTRYRLLFENSSWVQAYRAA</sequence>
<protein>
    <recommendedName>
        <fullName evidence="4">Secreted protein</fullName>
    </recommendedName>
</protein>
<feature type="signal peptide" evidence="1">
    <location>
        <begin position="1"/>
        <end position="26"/>
    </location>
</feature>
<gene>
    <name evidence="2" type="ORF">QFZ56_004771</name>
</gene>
<dbReference type="RefSeq" id="WP_307045364.1">
    <property type="nucleotide sequence ID" value="NZ_JAUSYA010000001.1"/>
</dbReference>
<keyword evidence="3" id="KW-1185">Reference proteome</keyword>
<reference evidence="2 3" key="1">
    <citation type="submission" date="2023-07" db="EMBL/GenBank/DDBJ databases">
        <title>Comparative genomics of wheat-associated soil bacteria to identify genetic determinants of phenazine resistance.</title>
        <authorList>
            <person name="Mouncey N."/>
        </authorList>
    </citation>
    <scope>NUCLEOTIDE SEQUENCE [LARGE SCALE GENOMIC DNA]</scope>
    <source>
        <strain evidence="2 3">W4I19-2</strain>
    </source>
</reference>
<dbReference type="EMBL" id="JAUSYA010000001">
    <property type="protein sequence ID" value="MDQ0685808.1"/>
    <property type="molecule type" value="Genomic_DNA"/>
</dbReference>
<comment type="caution">
    <text evidence="2">The sequence shown here is derived from an EMBL/GenBank/DDBJ whole genome shotgun (WGS) entry which is preliminary data.</text>
</comment>
<dbReference type="Proteomes" id="UP001243364">
    <property type="component" value="Unassembled WGS sequence"/>
</dbReference>
<name>A0ABU0Q559_STRAH</name>
<evidence type="ECO:0000313" key="2">
    <source>
        <dbReference type="EMBL" id="MDQ0685808.1"/>
    </source>
</evidence>
<evidence type="ECO:0000256" key="1">
    <source>
        <dbReference type="SAM" id="SignalP"/>
    </source>
</evidence>